<protein>
    <recommendedName>
        <fullName evidence="3">Topoisomerase 1-associated factor 1</fullName>
    </recommendedName>
</protein>
<evidence type="ECO:0000256" key="3">
    <source>
        <dbReference type="ARBA" id="ARBA00021529"/>
    </source>
</evidence>
<evidence type="ECO:0000256" key="6">
    <source>
        <dbReference type="ARBA" id="ARBA00023254"/>
    </source>
</evidence>
<dbReference type="GO" id="GO:0006281">
    <property type="term" value="P:DNA repair"/>
    <property type="evidence" value="ECO:0007669"/>
    <property type="project" value="TreeGrafter"/>
</dbReference>
<dbReference type="InterPro" id="IPR006906">
    <property type="entry name" value="Timeless_N"/>
</dbReference>
<keyword evidence="11" id="KW-1185">Reference proteome</keyword>
<gene>
    <name evidence="10" type="ORF">B9Z65_4902</name>
</gene>
<dbReference type="InterPro" id="IPR044998">
    <property type="entry name" value="Timeless"/>
</dbReference>
<dbReference type="Pfam" id="PF04821">
    <property type="entry name" value="TIMELESS"/>
    <property type="match status" value="1"/>
</dbReference>
<dbReference type="AlphaFoldDB" id="A0A2P8A6C5"/>
<feature type="compositionally biased region" description="Basic and acidic residues" evidence="8">
    <location>
        <begin position="1050"/>
        <end position="1070"/>
    </location>
</feature>
<keyword evidence="4" id="KW-0236">DNA replication inhibitor</keyword>
<evidence type="ECO:0000313" key="11">
    <source>
        <dbReference type="Proteomes" id="UP000243723"/>
    </source>
</evidence>
<dbReference type="GO" id="GO:0031298">
    <property type="term" value="C:replication fork protection complex"/>
    <property type="evidence" value="ECO:0007669"/>
    <property type="project" value="TreeGrafter"/>
</dbReference>
<dbReference type="EMBL" id="NHZQ01000066">
    <property type="protein sequence ID" value="PSK56024.1"/>
    <property type="molecule type" value="Genomic_DNA"/>
</dbReference>
<feature type="region of interest" description="Disordered" evidence="8">
    <location>
        <begin position="931"/>
        <end position="1191"/>
    </location>
</feature>
<feature type="domain" description="Timeless N-terminal" evidence="9">
    <location>
        <begin position="35"/>
        <end position="304"/>
    </location>
</feature>
<feature type="region of interest" description="Disordered" evidence="8">
    <location>
        <begin position="807"/>
        <end position="844"/>
    </location>
</feature>
<dbReference type="GO" id="GO:0016301">
    <property type="term" value="F:kinase activity"/>
    <property type="evidence" value="ECO:0007669"/>
    <property type="project" value="UniProtKB-KW"/>
</dbReference>
<evidence type="ECO:0000256" key="1">
    <source>
        <dbReference type="ARBA" id="ARBA00004123"/>
    </source>
</evidence>
<dbReference type="PANTHER" id="PTHR22940:SF4">
    <property type="entry name" value="PROTEIN TIMELESS HOMOLOG"/>
    <property type="match status" value="1"/>
</dbReference>
<comment type="caution">
    <text evidence="10">The sequence shown here is derived from an EMBL/GenBank/DDBJ whole genome shotgun (WGS) entry which is preliminary data.</text>
</comment>
<evidence type="ECO:0000256" key="8">
    <source>
        <dbReference type="SAM" id="MobiDB-lite"/>
    </source>
</evidence>
<feature type="compositionally biased region" description="Acidic residues" evidence="8">
    <location>
        <begin position="1107"/>
        <end position="1123"/>
    </location>
</feature>
<keyword evidence="10" id="KW-0808">Transferase</keyword>
<comment type="subcellular location">
    <subcellularLocation>
        <location evidence="1">Nucleus</location>
    </subcellularLocation>
</comment>
<keyword evidence="7" id="KW-0131">Cell cycle</keyword>
<feature type="compositionally biased region" description="Acidic residues" evidence="8">
    <location>
        <begin position="1079"/>
        <end position="1094"/>
    </location>
</feature>
<feature type="compositionally biased region" description="Basic and acidic residues" evidence="8">
    <location>
        <begin position="979"/>
        <end position="993"/>
    </location>
</feature>
<evidence type="ECO:0000256" key="2">
    <source>
        <dbReference type="ARBA" id="ARBA00008174"/>
    </source>
</evidence>
<feature type="compositionally biased region" description="Acidic residues" evidence="8">
    <location>
        <begin position="578"/>
        <end position="593"/>
    </location>
</feature>
<dbReference type="OrthoDB" id="310853at2759"/>
<evidence type="ECO:0000256" key="4">
    <source>
        <dbReference type="ARBA" id="ARBA00022880"/>
    </source>
</evidence>
<dbReference type="PANTHER" id="PTHR22940">
    <property type="entry name" value="TIMEOUT/TIMELESS-2"/>
    <property type="match status" value="1"/>
</dbReference>
<keyword evidence="10" id="KW-0418">Kinase</keyword>
<dbReference type="GO" id="GO:0051321">
    <property type="term" value="P:meiotic cell cycle"/>
    <property type="evidence" value="ECO:0007669"/>
    <property type="project" value="UniProtKB-KW"/>
</dbReference>
<reference evidence="10 11" key="1">
    <citation type="submission" date="2017-05" db="EMBL/GenBank/DDBJ databases">
        <title>Draft genome sequence of Elsinoe australis.</title>
        <authorList>
            <person name="Cheng Q."/>
        </authorList>
    </citation>
    <scope>NUCLEOTIDE SEQUENCE [LARGE SCALE GENOMIC DNA]</scope>
    <source>
        <strain evidence="10 11">NL1</strain>
    </source>
</reference>
<evidence type="ECO:0000313" key="10">
    <source>
        <dbReference type="EMBL" id="PSK56024.1"/>
    </source>
</evidence>
<feature type="region of interest" description="Disordered" evidence="8">
    <location>
        <begin position="322"/>
        <end position="354"/>
    </location>
</feature>
<keyword evidence="5" id="KW-0539">Nucleus</keyword>
<evidence type="ECO:0000259" key="9">
    <source>
        <dbReference type="Pfam" id="PF04821"/>
    </source>
</evidence>
<accession>A0A2P8A6C5</accession>
<feature type="compositionally biased region" description="Acidic residues" evidence="8">
    <location>
        <begin position="940"/>
        <end position="951"/>
    </location>
</feature>
<dbReference type="GO" id="GO:0003677">
    <property type="term" value="F:DNA binding"/>
    <property type="evidence" value="ECO:0007669"/>
    <property type="project" value="TreeGrafter"/>
</dbReference>
<sequence length="1191" mass="135315">MEVFEKSQTIDPEVRAYVYSLVSAIGGASAADDGRYVLGDDALACLKDLRRWLKLYDTKLDRFDVKRVLSEANLVKGDLLEILGQWKEDDETNVLRRKVAVGSLELLTELTWPLVLDGEKATVNHVRHLPVIQLAQVEYKRAILHHESESILHKAIAAAVPAMTTPRKERSAREEGIINLMLFLFRNVVMISQPPNLPSNGNEEDVSRSETIHALEQQDVLQLILTICSGMGEDFDGQDVIILELLFHLLKGIDPKQIFQNDREVVNDKMADFKKALQAEKSMLSAQARNAPTRHNRFGTMIWVKQSDDKISTLTGQDTIMNGDGTLRKMDSTKQWNRPKHAKRDAQEGSSDFAPVSLDSRSRAALKTFVSDFLDSSFNPLFLHLRRALEREPDRVKPDHARQFFFLISWFLRAFTARQTYCPPPQSQDATVETPYAYIAAVLTQETFVLLNRTMQKNLDDKSYADVHTCLLAFTQIMLTVSAMSESRNEDDQEIAENMQARLFYEEQTHDRILAVLRGYQEGRQGLPYLEACTELAHVFIRLLERYSKVNVDMFVRSKRRARRKAKAKPKGGATVEGLEEDVQAVPDEGADDEVEAHREVQERKFDFSRFAASFVNEASVDTYVALLRRYRDLDEEQLKRCHRFFYRVAFKMERVILLFRVDILELFQRLIKGPNGLDAKVDRKSAVFKEWEELVKQIFRRCIKKVEERPQLVVEMLFSKIPNTLFFLEHGYEKEVIKAAPRAPAEMEIKPGMDHLAEIGVAVGALINQGKLDALAWVKTVLNNAVDERRSWEDLNVALQEKTADSAKASPLFGEGEQKTEETQEPIESVEATSKPEEPPQAPAIVVMPDNEERRTATFKDKHLRLLLKTLAFQRLGTTDDPTANWIIPSSLTATQLEDDLDAIRKFEFDPPVYENGKSAESFIRSEAAGRRNAYEKETSDDEGDSDLDENLFVSGGPTVRPDDPRPEKPKRKKLRRRGEEITEEERQARAEARKKKEKEKDAKVKSTLFVTESDDEDDNERDAEFFRREKERRGKAADAVKAALMDGRTGHGEEGASKKRKSVGESKPVKKRKTAMFEEESDHDEDVVDAENVEPMVISSRESTPADESDEESEDASDDETPLSSQTGLKDVDVTMEEVPAAKTAEVLRPTSGNEQRQGVDSDDEDEVVPIKSSRRSNRPVFVVDDDSD</sequence>
<proteinExistence type="inferred from homology"/>
<dbReference type="GO" id="GO:0000076">
    <property type="term" value="P:DNA replication checkpoint signaling"/>
    <property type="evidence" value="ECO:0007669"/>
    <property type="project" value="TreeGrafter"/>
</dbReference>
<feature type="compositionally biased region" description="Acidic residues" evidence="8">
    <location>
        <begin position="1014"/>
        <end position="1023"/>
    </location>
</feature>
<dbReference type="Proteomes" id="UP000243723">
    <property type="component" value="Unassembled WGS sequence"/>
</dbReference>
<comment type="similarity">
    <text evidence="2">Belongs to the timeless family.</text>
</comment>
<evidence type="ECO:0000256" key="5">
    <source>
        <dbReference type="ARBA" id="ARBA00023242"/>
    </source>
</evidence>
<evidence type="ECO:0000256" key="7">
    <source>
        <dbReference type="ARBA" id="ARBA00023306"/>
    </source>
</evidence>
<keyword evidence="6" id="KW-0469">Meiosis</keyword>
<name>A0A2P8A6C5_9PEZI</name>
<organism evidence="10 11">
    <name type="scientific">Elsinoe australis</name>
    <dbReference type="NCBI Taxonomy" id="40998"/>
    <lineage>
        <taxon>Eukaryota</taxon>
        <taxon>Fungi</taxon>
        <taxon>Dikarya</taxon>
        <taxon>Ascomycota</taxon>
        <taxon>Pezizomycotina</taxon>
        <taxon>Dothideomycetes</taxon>
        <taxon>Dothideomycetidae</taxon>
        <taxon>Myriangiales</taxon>
        <taxon>Elsinoaceae</taxon>
        <taxon>Elsinoe</taxon>
    </lineage>
</organism>
<feature type="compositionally biased region" description="Basic and acidic residues" evidence="8">
    <location>
        <begin position="1024"/>
        <end position="1040"/>
    </location>
</feature>
<dbReference type="STRING" id="40998.A0A2P8A6C5"/>
<dbReference type="GO" id="GO:0043111">
    <property type="term" value="P:replication fork arrest"/>
    <property type="evidence" value="ECO:0007669"/>
    <property type="project" value="TreeGrafter"/>
</dbReference>
<feature type="region of interest" description="Disordered" evidence="8">
    <location>
        <begin position="566"/>
        <end position="593"/>
    </location>
</feature>